<feature type="transmembrane region" description="Helical" evidence="1">
    <location>
        <begin position="262"/>
        <end position="283"/>
    </location>
</feature>
<sequence length="363" mass="38210">MVVDVPKRSRWATIVDGVDSSTERARESLSLGAGVIALTVVSLVTLAVFRLQSLPIAGEASIGQHGAVASAFVAIVAFAAGRWIMPRPHGARQFLNVLDGVALAVAHSVIALLTWTLAVEILDRALIGAMVFGIPGVISAGAMGGITAYIVFQSATRMRPASMARVLVLFFVEGVVASMLAASDPQWWNDDFSALGVTGDASALTFNLTLIVAGLIITTLGRCAPLGIPTTHEHGIARVRLSLVVIGILLALVGALPADTFYWLHTAFAVGIAVVFGVLVVLLPRWIPTMPAAFVMLGRMGIGILAVLFALFGVGYYTLTAVELVAGFLILAWINLFIRSAAAIRRDFADDSAVQRQHQGCSA</sequence>
<dbReference type="AlphaFoldDB" id="A0A4R9BLP9"/>
<reference evidence="2 3" key="1">
    <citation type="submission" date="2019-03" db="EMBL/GenBank/DDBJ databases">
        <title>Genomics of glacier-inhabiting Cryobacterium strains.</title>
        <authorList>
            <person name="Liu Q."/>
            <person name="Xin Y.-H."/>
        </authorList>
    </citation>
    <scope>NUCLEOTIDE SEQUENCE [LARGE SCALE GENOMIC DNA]</scope>
    <source>
        <strain evidence="2 3">Sr59</strain>
    </source>
</reference>
<keyword evidence="3" id="KW-1185">Reference proteome</keyword>
<feature type="transmembrane region" description="Helical" evidence="1">
    <location>
        <begin position="317"/>
        <end position="338"/>
    </location>
</feature>
<organism evidence="2 3">
    <name type="scientific">Cryobacterium lactosi</name>
    <dbReference type="NCBI Taxonomy" id="1259202"/>
    <lineage>
        <taxon>Bacteria</taxon>
        <taxon>Bacillati</taxon>
        <taxon>Actinomycetota</taxon>
        <taxon>Actinomycetes</taxon>
        <taxon>Micrococcales</taxon>
        <taxon>Microbacteriaceae</taxon>
        <taxon>Cryobacterium</taxon>
    </lineage>
</organism>
<feature type="transmembrane region" description="Helical" evidence="1">
    <location>
        <begin position="62"/>
        <end position="85"/>
    </location>
</feature>
<proteinExistence type="predicted"/>
<feature type="transmembrane region" description="Helical" evidence="1">
    <location>
        <begin position="164"/>
        <end position="183"/>
    </location>
</feature>
<protein>
    <recommendedName>
        <fullName evidence="4">DUF998 domain-containing protein</fullName>
    </recommendedName>
</protein>
<feature type="transmembrane region" description="Helical" evidence="1">
    <location>
        <begin position="236"/>
        <end position="256"/>
    </location>
</feature>
<evidence type="ECO:0000313" key="2">
    <source>
        <dbReference type="EMBL" id="TFD87053.1"/>
    </source>
</evidence>
<accession>A0A4R9BLP9</accession>
<feature type="transmembrane region" description="Helical" evidence="1">
    <location>
        <begin position="125"/>
        <end position="152"/>
    </location>
</feature>
<feature type="transmembrane region" description="Helical" evidence="1">
    <location>
        <begin position="97"/>
        <end position="119"/>
    </location>
</feature>
<evidence type="ECO:0000256" key="1">
    <source>
        <dbReference type="SAM" id="Phobius"/>
    </source>
</evidence>
<feature type="transmembrane region" description="Helical" evidence="1">
    <location>
        <begin position="290"/>
        <end position="311"/>
    </location>
</feature>
<evidence type="ECO:0008006" key="4">
    <source>
        <dbReference type="Google" id="ProtNLM"/>
    </source>
</evidence>
<dbReference type="OrthoDB" id="3225559at2"/>
<keyword evidence="1" id="KW-1133">Transmembrane helix</keyword>
<dbReference type="RefSeq" id="WP_134641534.1">
    <property type="nucleotide sequence ID" value="NZ_SOHM01000031.1"/>
</dbReference>
<gene>
    <name evidence="2" type="ORF">E3T61_14430</name>
</gene>
<keyword evidence="1" id="KW-0812">Transmembrane</keyword>
<dbReference type="EMBL" id="SOHM01000031">
    <property type="protein sequence ID" value="TFD87053.1"/>
    <property type="molecule type" value="Genomic_DNA"/>
</dbReference>
<dbReference type="Proteomes" id="UP000298468">
    <property type="component" value="Unassembled WGS sequence"/>
</dbReference>
<name>A0A4R9BLP9_9MICO</name>
<feature type="transmembrane region" description="Helical" evidence="1">
    <location>
        <begin position="203"/>
        <end position="224"/>
    </location>
</feature>
<keyword evidence="1" id="KW-0472">Membrane</keyword>
<comment type="caution">
    <text evidence="2">The sequence shown here is derived from an EMBL/GenBank/DDBJ whole genome shotgun (WGS) entry which is preliminary data.</text>
</comment>
<feature type="transmembrane region" description="Helical" evidence="1">
    <location>
        <begin position="29"/>
        <end position="50"/>
    </location>
</feature>
<evidence type="ECO:0000313" key="3">
    <source>
        <dbReference type="Proteomes" id="UP000298468"/>
    </source>
</evidence>